<keyword evidence="3" id="KW-1185">Reference proteome</keyword>
<proteinExistence type="predicted"/>
<evidence type="ECO:0000313" key="3">
    <source>
        <dbReference type="Proteomes" id="UP000324222"/>
    </source>
</evidence>
<accession>A0A5B7JWB4</accession>
<evidence type="ECO:0000313" key="2">
    <source>
        <dbReference type="EMBL" id="MPD00343.1"/>
    </source>
</evidence>
<feature type="region of interest" description="Disordered" evidence="1">
    <location>
        <begin position="1"/>
        <end position="43"/>
    </location>
</feature>
<dbReference type="EMBL" id="VSRR010122484">
    <property type="protein sequence ID" value="MPD00343.1"/>
    <property type="molecule type" value="Genomic_DNA"/>
</dbReference>
<reference evidence="2 3" key="1">
    <citation type="submission" date="2019-05" db="EMBL/GenBank/DDBJ databases">
        <title>Another draft genome of Portunus trituberculatus and its Hox gene families provides insights of decapod evolution.</title>
        <authorList>
            <person name="Jeong J.-H."/>
            <person name="Song I."/>
            <person name="Kim S."/>
            <person name="Choi T."/>
            <person name="Kim D."/>
            <person name="Ryu S."/>
            <person name="Kim W."/>
        </authorList>
    </citation>
    <scope>NUCLEOTIDE SEQUENCE [LARGE SCALE GENOMIC DNA]</scope>
    <source>
        <tissue evidence="2">Muscle</tissue>
    </source>
</reference>
<dbReference type="AlphaFoldDB" id="A0A5B7JWB4"/>
<organism evidence="2 3">
    <name type="scientific">Portunus trituberculatus</name>
    <name type="common">Swimming crab</name>
    <name type="synonym">Neptunus trituberculatus</name>
    <dbReference type="NCBI Taxonomy" id="210409"/>
    <lineage>
        <taxon>Eukaryota</taxon>
        <taxon>Metazoa</taxon>
        <taxon>Ecdysozoa</taxon>
        <taxon>Arthropoda</taxon>
        <taxon>Crustacea</taxon>
        <taxon>Multicrustacea</taxon>
        <taxon>Malacostraca</taxon>
        <taxon>Eumalacostraca</taxon>
        <taxon>Eucarida</taxon>
        <taxon>Decapoda</taxon>
        <taxon>Pleocyemata</taxon>
        <taxon>Brachyura</taxon>
        <taxon>Eubrachyura</taxon>
        <taxon>Portunoidea</taxon>
        <taxon>Portunidae</taxon>
        <taxon>Portuninae</taxon>
        <taxon>Portunus</taxon>
    </lineage>
</organism>
<evidence type="ECO:0000256" key="1">
    <source>
        <dbReference type="SAM" id="MobiDB-lite"/>
    </source>
</evidence>
<name>A0A5B7JWB4_PORTR</name>
<gene>
    <name evidence="2" type="ORF">E2C01_095809</name>
</gene>
<dbReference type="Proteomes" id="UP000324222">
    <property type="component" value="Unassembled WGS sequence"/>
</dbReference>
<protein>
    <submittedName>
        <fullName evidence="2">Uncharacterized protein</fullName>
    </submittedName>
</protein>
<sequence>MSRPSPHLSSLAGRGAGVTFPTAGTSSHPGHARWKQGGGEERGKEVVEVVVVVVVRVIEAAMAKVKGVVVLAIVVAEDSWR</sequence>
<comment type="caution">
    <text evidence="2">The sequence shown here is derived from an EMBL/GenBank/DDBJ whole genome shotgun (WGS) entry which is preliminary data.</text>
</comment>